<protein>
    <submittedName>
        <fullName evidence="1">Uncharacterized protein</fullName>
    </submittedName>
</protein>
<comment type="caution">
    <text evidence="1">The sequence shown here is derived from an EMBL/GenBank/DDBJ whole genome shotgun (WGS) entry which is preliminary data.</text>
</comment>
<organism evidence="1 2">
    <name type="scientific">Planobispora longispora</name>
    <dbReference type="NCBI Taxonomy" id="28887"/>
    <lineage>
        <taxon>Bacteria</taxon>
        <taxon>Bacillati</taxon>
        <taxon>Actinomycetota</taxon>
        <taxon>Actinomycetes</taxon>
        <taxon>Streptosporangiales</taxon>
        <taxon>Streptosporangiaceae</taxon>
        <taxon>Planobispora</taxon>
    </lineage>
</organism>
<evidence type="ECO:0000313" key="1">
    <source>
        <dbReference type="EMBL" id="GIH80036.1"/>
    </source>
</evidence>
<dbReference type="AlphaFoldDB" id="A0A8J3RNS4"/>
<reference evidence="1 2" key="1">
    <citation type="submission" date="2021-01" db="EMBL/GenBank/DDBJ databases">
        <title>Whole genome shotgun sequence of Planobispora longispora NBRC 13918.</title>
        <authorList>
            <person name="Komaki H."/>
            <person name="Tamura T."/>
        </authorList>
    </citation>
    <scope>NUCLEOTIDE SEQUENCE [LARGE SCALE GENOMIC DNA]</scope>
    <source>
        <strain evidence="1 2">NBRC 13918</strain>
    </source>
</reference>
<proteinExistence type="predicted"/>
<dbReference type="Proteomes" id="UP000616724">
    <property type="component" value="Unassembled WGS sequence"/>
</dbReference>
<accession>A0A8J3RNS4</accession>
<keyword evidence="2" id="KW-1185">Reference proteome</keyword>
<name>A0A8J3RNS4_9ACTN</name>
<evidence type="ECO:0000313" key="2">
    <source>
        <dbReference type="Proteomes" id="UP000616724"/>
    </source>
</evidence>
<gene>
    <name evidence="1" type="ORF">Plo01_64650</name>
</gene>
<sequence>MDSLQALLLSVYKAQSELEARARSASVRLDWLGLPDLGFTVEPDQMV</sequence>
<dbReference type="EMBL" id="BOOH01000055">
    <property type="protein sequence ID" value="GIH80036.1"/>
    <property type="molecule type" value="Genomic_DNA"/>
</dbReference>